<comment type="caution">
    <text evidence="1">The sequence shown here is derived from an EMBL/GenBank/DDBJ whole genome shotgun (WGS) entry which is preliminary data.</text>
</comment>
<dbReference type="OrthoDB" id="4485548at2"/>
<evidence type="ECO:0000313" key="1">
    <source>
        <dbReference type="EMBL" id="TCB97720.1"/>
    </source>
</evidence>
<organism evidence="1 2">
    <name type="scientific">Micromonospora zingiberis</name>
    <dbReference type="NCBI Taxonomy" id="2053011"/>
    <lineage>
        <taxon>Bacteria</taxon>
        <taxon>Bacillati</taxon>
        <taxon>Actinomycetota</taxon>
        <taxon>Actinomycetes</taxon>
        <taxon>Micromonosporales</taxon>
        <taxon>Micromonosporaceae</taxon>
        <taxon>Micromonospora</taxon>
    </lineage>
</organism>
<accession>A0A4R0GJT0</accession>
<keyword evidence="2" id="KW-1185">Reference proteome</keyword>
<dbReference type="AlphaFoldDB" id="A0A4R0GJT0"/>
<dbReference type="EMBL" id="SJJR01000006">
    <property type="protein sequence ID" value="TCB97720.1"/>
    <property type="molecule type" value="Genomic_DNA"/>
</dbReference>
<proteinExistence type="predicted"/>
<evidence type="ECO:0000313" key="2">
    <source>
        <dbReference type="Proteomes" id="UP000292274"/>
    </source>
</evidence>
<sequence length="93" mass="9908">MAGCSADPVDPVADDQSTSAEVMCEEFIERRLKAPKTAEYSGTQTAKNGAEYTVSGAVDSENALGVALRSEYTCVVRSDGDDKWTLVDLKLGD</sequence>
<evidence type="ECO:0008006" key="3">
    <source>
        <dbReference type="Google" id="ProtNLM"/>
    </source>
</evidence>
<dbReference type="Proteomes" id="UP000292274">
    <property type="component" value="Unassembled WGS sequence"/>
</dbReference>
<protein>
    <recommendedName>
        <fullName evidence="3">Lipoprotein</fullName>
    </recommendedName>
</protein>
<name>A0A4R0GJT0_9ACTN</name>
<gene>
    <name evidence="1" type="ORF">E0H26_11750</name>
</gene>
<reference evidence="1 2" key="1">
    <citation type="submission" date="2019-02" db="EMBL/GenBank/DDBJ databases">
        <title>Jishengella sp. nov., isolated from a root of Zingiber montanum.</title>
        <authorList>
            <person name="Kuncharoen N."/>
            <person name="Kudo T."/>
            <person name="Masahiro Y."/>
            <person name="Ohkuma M."/>
            <person name="Tanasupawat S."/>
        </authorList>
    </citation>
    <scope>NUCLEOTIDE SEQUENCE [LARGE SCALE GENOMIC DNA]</scope>
    <source>
        <strain evidence="1 2">PLAI 1-1</strain>
    </source>
</reference>